<gene>
    <name evidence="1" type="primary">RPL2_1</name>
    <name evidence="1" type="ORF">DSO57_1007819</name>
</gene>
<organism evidence="1 2">
    <name type="scientific">Entomophthora muscae</name>
    <dbReference type="NCBI Taxonomy" id="34485"/>
    <lineage>
        <taxon>Eukaryota</taxon>
        <taxon>Fungi</taxon>
        <taxon>Fungi incertae sedis</taxon>
        <taxon>Zoopagomycota</taxon>
        <taxon>Entomophthoromycotina</taxon>
        <taxon>Entomophthoromycetes</taxon>
        <taxon>Entomophthorales</taxon>
        <taxon>Entomophthoraceae</taxon>
        <taxon>Entomophthora</taxon>
    </lineage>
</organism>
<proteinExistence type="predicted"/>
<sequence>MGRVIRAQRKGAGGIFKSHNRTRKGAAKLRTLDFAERNGYVRGLIKEIIHDPGRGAPLAKVQFRDAYK</sequence>
<evidence type="ECO:0000313" key="1">
    <source>
        <dbReference type="EMBL" id="KAJ9058880.1"/>
    </source>
</evidence>
<dbReference type="Proteomes" id="UP001165960">
    <property type="component" value="Unassembled WGS sequence"/>
</dbReference>
<keyword evidence="2" id="KW-1185">Reference proteome</keyword>
<reference evidence="1" key="1">
    <citation type="submission" date="2022-04" db="EMBL/GenBank/DDBJ databases">
        <title>Genome of the entomopathogenic fungus Entomophthora muscae.</title>
        <authorList>
            <person name="Elya C."/>
            <person name="Lovett B.R."/>
            <person name="Lee E."/>
            <person name="Macias A.M."/>
            <person name="Hajek A.E."/>
            <person name="De Bivort B.L."/>
            <person name="Kasson M.T."/>
            <person name="De Fine Licht H.H."/>
            <person name="Stajich J.E."/>
        </authorList>
    </citation>
    <scope>NUCLEOTIDE SEQUENCE</scope>
    <source>
        <strain evidence="1">Berkeley</strain>
    </source>
</reference>
<name>A0ACC2S976_9FUNG</name>
<comment type="caution">
    <text evidence="1">The sequence shown here is derived from an EMBL/GenBank/DDBJ whole genome shotgun (WGS) entry which is preliminary data.</text>
</comment>
<dbReference type="EMBL" id="QTSX02005703">
    <property type="protein sequence ID" value="KAJ9058880.1"/>
    <property type="molecule type" value="Genomic_DNA"/>
</dbReference>
<keyword evidence="1" id="KW-0687">Ribonucleoprotein</keyword>
<keyword evidence="1" id="KW-0689">Ribosomal protein</keyword>
<evidence type="ECO:0000313" key="2">
    <source>
        <dbReference type="Proteomes" id="UP001165960"/>
    </source>
</evidence>
<protein>
    <submittedName>
        <fullName evidence="1">60S ribosomal protein L2</fullName>
    </submittedName>
</protein>
<accession>A0ACC2S976</accession>